<dbReference type="RefSeq" id="WP_165929196.1">
    <property type="nucleotide sequence ID" value="NZ_SMGR01000003.1"/>
</dbReference>
<evidence type="ECO:0000256" key="4">
    <source>
        <dbReference type="ARBA" id="ARBA00038306"/>
    </source>
</evidence>
<organism evidence="7 8">
    <name type="scientific">Shimia isoporae</name>
    <dbReference type="NCBI Taxonomy" id="647720"/>
    <lineage>
        <taxon>Bacteria</taxon>
        <taxon>Pseudomonadati</taxon>
        <taxon>Pseudomonadota</taxon>
        <taxon>Alphaproteobacteria</taxon>
        <taxon>Rhodobacterales</taxon>
        <taxon>Roseobacteraceae</taxon>
    </lineage>
</organism>
<name>A0A4V6NFJ9_9RHOB</name>
<keyword evidence="3" id="KW-0472">Membrane</keyword>
<dbReference type="Proteomes" id="UP000295673">
    <property type="component" value="Unassembled WGS sequence"/>
</dbReference>
<proteinExistence type="inferred from homology"/>
<reference evidence="7 8" key="1">
    <citation type="submission" date="2019-03" db="EMBL/GenBank/DDBJ databases">
        <title>Genomic Encyclopedia of Archaeal and Bacterial Type Strains, Phase II (KMG-II): from individual species to whole genera.</title>
        <authorList>
            <person name="Goeker M."/>
        </authorList>
    </citation>
    <scope>NUCLEOTIDE SEQUENCE [LARGE SCALE GENOMIC DNA]</scope>
    <source>
        <strain evidence="7 8">DSM 26433</strain>
    </source>
</reference>
<comment type="caution">
    <text evidence="7">The sequence shown here is derived from an EMBL/GenBank/DDBJ whole genome shotgun (WGS) entry which is preliminary data.</text>
</comment>
<evidence type="ECO:0000259" key="6">
    <source>
        <dbReference type="Pfam" id="PF13505"/>
    </source>
</evidence>
<dbReference type="Pfam" id="PF13505">
    <property type="entry name" value="OMP_b-brl"/>
    <property type="match status" value="1"/>
</dbReference>
<evidence type="ECO:0000313" key="7">
    <source>
        <dbReference type="EMBL" id="TCL00354.1"/>
    </source>
</evidence>
<evidence type="ECO:0000256" key="3">
    <source>
        <dbReference type="ARBA" id="ARBA00023136"/>
    </source>
</evidence>
<sequence>MNYSSLKSMRAAAVAALVAASAVVAGSAHADTWDGAYFGFQFGAATTDLKDNDAAGLAGLQVGRDWQVGDWVMGVGLDASAMNGKTLGDDFKALGRLKVRGGYDFGRTLLYATTGASYGDHNVLGQDLGYFVGIGVEHKLTENWSISGEIAQHNFGNYNGSGKLEPTVATLGVNFRF</sequence>
<evidence type="ECO:0000256" key="2">
    <source>
        <dbReference type="ARBA" id="ARBA00022729"/>
    </source>
</evidence>
<comment type="subcellular location">
    <subcellularLocation>
        <location evidence="1">Membrane</location>
    </subcellularLocation>
</comment>
<evidence type="ECO:0000256" key="5">
    <source>
        <dbReference type="SAM" id="SignalP"/>
    </source>
</evidence>
<comment type="similarity">
    <text evidence="4">Belongs to the Omp25/RopB family.</text>
</comment>
<dbReference type="AlphaFoldDB" id="A0A4V6NFJ9"/>
<protein>
    <submittedName>
        <fullName evidence="7">Opacity protein-like surface antigen</fullName>
    </submittedName>
</protein>
<dbReference type="InterPro" id="IPR027385">
    <property type="entry name" value="Beta-barrel_OMP"/>
</dbReference>
<feature type="chain" id="PRO_5020629681" evidence="5">
    <location>
        <begin position="31"/>
        <end position="177"/>
    </location>
</feature>
<keyword evidence="8" id="KW-1185">Reference proteome</keyword>
<evidence type="ECO:0000256" key="1">
    <source>
        <dbReference type="ARBA" id="ARBA00004370"/>
    </source>
</evidence>
<feature type="signal peptide" evidence="5">
    <location>
        <begin position="1"/>
        <end position="30"/>
    </location>
</feature>
<dbReference type="SUPFAM" id="SSF56925">
    <property type="entry name" value="OMPA-like"/>
    <property type="match status" value="1"/>
</dbReference>
<dbReference type="PANTHER" id="PTHR34001:SF3">
    <property type="entry name" value="BLL7405 PROTEIN"/>
    <property type="match status" value="1"/>
</dbReference>
<evidence type="ECO:0000313" key="8">
    <source>
        <dbReference type="Proteomes" id="UP000295673"/>
    </source>
</evidence>
<accession>A0A4V6NFJ9</accession>
<dbReference type="PANTHER" id="PTHR34001">
    <property type="entry name" value="BLL7405 PROTEIN"/>
    <property type="match status" value="1"/>
</dbReference>
<dbReference type="InterPro" id="IPR051692">
    <property type="entry name" value="OMP-like"/>
</dbReference>
<keyword evidence="2 5" id="KW-0732">Signal</keyword>
<dbReference type="GO" id="GO:0016020">
    <property type="term" value="C:membrane"/>
    <property type="evidence" value="ECO:0007669"/>
    <property type="project" value="UniProtKB-SubCell"/>
</dbReference>
<dbReference type="InterPro" id="IPR011250">
    <property type="entry name" value="OMP/PagP_B-barrel"/>
</dbReference>
<feature type="domain" description="Outer membrane protein beta-barrel" evidence="6">
    <location>
        <begin position="16"/>
        <end position="177"/>
    </location>
</feature>
<dbReference type="EMBL" id="SMGR01000003">
    <property type="protein sequence ID" value="TCL00354.1"/>
    <property type="molecule type" value="Genomic_DNA"/>
</dbReference>
<gene>
    <name evidence="7" type="ORF">BXY66_2995</name>
</gene>